<feature type="domain" description="POTRA" evidence="8">
    <location>
        <begin position="347"/>
        <end position="423"/>
    </location>
</feature>
<dbReference type="InterPro" id="IPR023707">
    <property type="entry name" value="OM_assembly_BamA"/>
</dbReference>
<evidence type="ECO:0000256" key="3">
    <source>
        <dbReference type="ARBA" id="ARBA00022692"/>
    </source>
</evidence>
<keyword evidence="3" id="KW-0812">Transmembrane</keyword>
<evidence type="ECO:0000256" key="5">
    <source>
        <dbReference type="ARBA" id="ARBA00022737"/>
    </source>
</evidence>
<evidence type="ECO:0000256" key="1">
    <source>
        <dbReference type="ARBA" id="ARBA00004370"/>
    </source>
</evidence>
<dbReference type="RefSeq" id="WP_101570596.1">
    <property type="nucleotide sequence ID" value="NZ_JACOOK010000006.1"/>
</dbReference>
<dbReference type="InterPro" id="IPR010827">
    <property type="entry name" value="BamA/TamA_POTRA"/>
</dbReference>
<comment type="subcellular location">
    <subcellularLocation>
        <location evidence="1">Membrane</location>
    </subcellularLocation>
</comment>
<organism evidence="9 10">
    <name type="scientific">Alistipes hominis</name>
    <dbReference type="NCBI Taxonomy" id="2763015"/>
    <lineage>
        <taxon>Bacteria</taxon>
        <taxon>Pseudomonadati</taxon>
        <taxon>Bacteroidota</taxon>
        <taxon>Bacteroidia</taxon>
        <taxon>Bacteroidales</taxon>
        <taxon>Rikenellaceae</taxon>
        <taxon>Alistipes</taxon>
    </lineage>
</organism>
<dbReference type="EMBL" id="JACOOK010000006">
    <property type="protein sequence ID" value="MBC5617466.1"/>
    <property type="molecule type" value="Genomic_DNA"/>
</dbReference>
<dbReference type="InterPro" id="IPR034746">
    <property type="entry name" value="POTRA"/>
</dbReference>
<dbReference type="Gene3D" id="3.10.20.310">
    <property type="entry name" value="membrane protein fhac"/>
    <property type="match status" value="5"/>
</dbReference>
<keyword evidence="4" id="KW-0732">Signal</keyword>
<protein>
    <submittedName>
        <fullName evidence="9">BamA/TamA family outer membrane protein</fullName>
    </submittedName>
</protein>
<dbReference type="Proteomes" id="UP000636891">
    <property type="component" value="Unassembled WGS sequence"/>
</dbReference>
<keyword evidence="10" id="KW-1185">Reference proteome</keyword>
<dbReference type="PANTHER" id="PTHR12815:SF47">
    <property type="entry name" value="TRANSLOCATION AND ASSEMBLY MODULE SUBUNIT TAMA"/>
    <property type="match status" value="1"/>
</dbReference>
<evidence type="ECO:0000259" key="8">
    <source>
        <dbReference type="PROSITE" id="PS51779"/>
    </source>
</evidence>
<proteinExistence type="predicted"/>
<sequence>MIDFKSTPKAYIINNITVSGATYRDPQFISAMTGLVKGDTIMLPSEYISNSIKKMWGQGVFSDIQMLVSPVGDSVNVEVVLKDRPRVYNWNVEGIRKGQKSDLFETLNLKKGRELSDFILNSSKEAIRKYFREKGFYNTEVSYRVENDSTLENVVNVTFVINRNRRVKIGDIVFDGNEAISDRQLRGAMKKTHRKSINFLRGAKLKEKEYETDKENVIDYYNSKGYRNATIISDSIYPISDNRIGIAIKVEEGNKFYYRNVTWTGNDVYDTKQLNDMLGIRRGETYDKKSLYKRLGIGKEDNPEDMSSVNSLYQNNGYLFSKIDPGEEVVGEDSIDINVKIYEGKQAKINEVDVSGNRKVNDNVIRRELYVRPGELYNRSLLMATIRQLNQMGHFDPEKMLPDVQPVENSTELVDIAFPLEEVANDKFEISGGWGSGMFVGSIGVQLNNIAIKNFFKKGAWRPFPQGQGQSLAVRAQSNGSYYKAFSVNFTEPWLGGKKPNSFTLGLFYSNETNAYYAWQSGTKHFRTMGVSVGWGRRLKWPDRNFSLYHELSYQAYNLKDWTSFIVENGTSNIIALKTVFSRNTVDSPIYPRTGSEFSVSLALTPPYSLFQKNIDYSDPNLPDRKRYKWIEYHKWQLKAQWFYPLTNNNKLVFMAKAEMGYLGSYNKNKPSPFEGFDVGGDGMSGYNVYGVDIIGLRGYEDGALTPYSYTTDGRTDYARAYNKYTMEIRYPIILKPNSNIYGLVFAEGGNAFRSWQEFDPFLIKRSVGVGLRIFMPVVGLLGIDWGYGFDRAVGASHRSGSQVHFMIGQQF</sequence>
<evidence type="ECO:0000313" key="9">
    <source>
        <dbReference type="EMBL" id="MBC5617466.1"/>
    </source>
</evidence>
<dbReference type="Pfam" id="PF07244">
    <property type="entry name" value="POTRA"/>
    <property type="match status" value="4"/>
</dbReference>
<keyword evidence="5" id="KW-0677">Repeat</keyword>
<accession>A0ABR7CP56</accession>
<name>A0ABR7CP56_9BACT</name>
<evidence type="ECO:0000256" key="6">
    <source>
        <dbReference type="ARBA" id="ARBA00023136"/>
    </source>
</evidence>
<gene>
    <name evidence="9" type="ORF">H8S08_10625</name>
</gene>
<evidence type="ECO:0000256" key="7">
    <source>
        <dbReference type="ARBA" id="ARBA00023237"/>
    </source>
</evidence>
<dbReference type="InterPro" id="IPR000184">
    <property type="entry name" value="Bac_surfAg_D15"/>
</dbReference>
<reference evidence="9 10" key="1">
    <citation type="submission" date="2020-08" db="EMBL/GenBank/DDBJ databases">
        <title>Genome public.</title>
        <authorList>
            <person name="Liu C."/>
            <person name="Sun Q."/>
        </authorList>
    </citation>
    <scope>NUCLEOTIDE SEQUENCE [LARGE SCALE GENOMIC DNA]</scope>
    <source>
        <strain evidence="9 10">New-7</strain>
    </source>
</reference>
<evidence type="ECO:0000256" key="2">
    <source>
        <dbReference type="ARBA" id="ARBA00022452"/>
    </source>
</evidence>
<dbReference type="PANTHER" id="PTHR12815">
    <property type="entry name" value="SORTING AND ASSEMBLY MACHINERY SAMM50 PROTEIN FAMILY MEMBER"/>
    <property type="match status" value="1"/>
</dbReference>
<dbReference type="PROSITE" id="PS51779">
    <property type="entry name" value="POTRA"/>
    <property type="match status" value="1"/>
</dbReference>
<dbReference type="InterPro" id="IPR039910">
    <property type="entry name" value="D15-like"/>
</dbReference>
<evidence type="ECO:0000313" key="10">
    <source>
        <dbReference type="Proteomes" id="UP000636891"/>
    </source>
</evidence>
<dbReference type="Pfam" id="PF01103">
    <property type="entry name" value="Omp85"/>
    <property type="match status" value="1"/>
</dbReference>
<evidence type="ECO:0000256" key="4">
    <source>
        <dbReference type="ARBA" id="ARBA00022729"/>
    </source>
</evidence>
<dbReference type="Gene3D" id="2.40.160.50">
    <property type="entry name" value="membrane protein fhac: a member of the omp85/tpsb transporter family"/>
    <property type="match status" value="1"/>
</dbReference>
<keyword evidence="6" id="KW-0472">Membrane</keyword>
<keyword evidence="7" id="KW-0998">Cell outer membrane</keyword>
<comment type="caution">
    <text evidence="9">The sequence shown here is derived from an EMBL/GenBank/DDBJ whole genome shotgun (WGS) entry which is preliminary data.</text>
</comment>
<dbReference type="PIRSF" id="PIRSF006076">
    <property type="entry name" value="OM_assembly_OMP85"/>
    <property type="match status" value="1"/>
</dbReference>
<keyword evidence="2" id="KW-1134">Transmembrane beta strand</keyword>